<dbReference type="GO" id="GO:0070508">
    <property type="term" value="P:cholesterol import"/>
    <property type="evidence" value="ECO:0007669"/>
    <property type="project" value="TreeGrafter"/>
</dbReference>
<dbReference type="GO" id="GO:0034381">
    <property type="term" value="P:plasma lipoprotein particle clearance"/>
    <property type="evidence" value="ECO:0007669"/>
    <property type="project" value="TreeGrafter"/>
</dbReference>
<evidence type="ECO:0000256" key="10">
    <source>
        <dbReference type="ARBA" id="ARBA00023180"/>
    </source>
</evidence>
<evidence type="ECO:0000313" key="15">
    <source>
        <dbReference type="EMBL" id="KAG7481093.1"/>
    </source>
</evidence>
<dbReference type="PRINTS" id="PR01610">
    <property type="entry name" value="CD36ANTIGEN"/>
</dbReference>
<dbReference type="AlphaFoldDB" id="A0A9D3TDI8"/>
<keyword evidence="10" id="KW-0325">Glycoprotein</keyword>
<dbReference type="GO" id="GO:0005737">
    <property type="term" value="C:cytoplasm"/>
    <property type="evidence" value="ECO:0007669"/>
    <property type="project" value="TreeGrafter"/>
</dbReference>
<dbReference type="InterPro" id="IPR002159">
    <property type="entry name" value="CD36_fam"/>
</dbReference>
<keyword evidence="6 14" id="KW-1133">Transmembrane helix</keyword>
<organism evidence="15 16">
    <name type="scientific">Megalops atlanticus</name>
    <name type="common">Tarpon</name>
    <name type="synonym">Clupea gigantea</name>
    <dbReference type="NCBI Taxonomy" id="7932"/>
    <lineage>
        <taxon>Eukaryota</taxon>
        <taxon>Metazoa</taxon>
        <taxon>Chordata</taxon>
        <taxon>Craniata</taxon>
        <taxon>Vertebrata</taxon>
        <taxon>Euteleostomi</taxon>
        <taxon>Actinopterygii</taxon>
        <taxon>Neopterygii</taxon>
        <taxon>Teleostei</taxon>
        <taxon>Elopiformes</taxon>
        <taxon>Megalopidae</taxon>
        <taxon>Megalops</taxon>
    </lineage>
</organism>
<comment type="caution">
    <text evidence="15">The sequence shown here is derived from an EMBL/GenBank/DDBJ whole genome shotgun (WGS) entry which is preliminary data.</text>
</comment>
<feature type="region of interest" description="Disordered" evidence="13">
    <location>
        <begin position="502"/>
        <end position="522"/>
    </location>
</feature>
<evidence type="ECO:0000313" key="16">
    <source>
        <dbReference type="Proteomes" id="UP001046870"/>
    </source>
</evidence>
<feature type="non-terminal residue" evidence="15">
    <location>
        <position position="1"/>
    </location>
</feature>
<keyword evidence="16" id="KW-1185">Reference proteome</keyword>
<comment type="subcellular location">
    <subcellularLocation>
        <location evidence="2">Cell membrane</location>
        <topology evidence="2">Multi-pass membrane protein</topology>
    </subcellularLocation>
    <subcellularLocation>
        <location evidence="1">Membrane</location>
        <location evidence="1">Caveola</location>
        <topology evidence="1">Multi-pass membrane protein</topology>
    </subcellularLocation>
</comment>
<keyword evidence="8" id="KW-1015">Disulfide bond</keyword>
<evidence type="ECO:0000256" key="6">
    <source>
        <dbReference type="ARBA" id="ARBA00022989"/>
    </source>
</evidence>
<dbReference type="OrthoDB" id="514335at2759"/>
<accession>A0A9D3TDI8</accession>
<evidence type="ECO:0000256" key="3">
    <source>
        <dbReference type="ARBA" id="ARBA00010532"/>
    </source>
</evidence>
<dbReference type="Pfam" id="PF01130">
    <property type="entry name" value="CD36"/>
    <property type="match status" value="1"/>
</dbReference>
<evidence type="ECO:0000256" key="2">
    <source>
        <dbReference type="ARBA" id="ARBA00004651"/>
    </source>
</evidence>
<evidence type="ECO:0000256" key="11">
    <source>
        <dbReference type="ARBA" id="ARBA00040821"/>
    </source>
</evidence>
<dbReference type="GO" id="GO:0008289">
    <property type="term" value="F:lipid binding"/>
    <property type="evidence" value="ECO:0007669"/>
    <property type="project" value="TreeGrafter"/>
</dbReference>
<comment type="similarity">
    <text evidence="3">Belongs to the CD36 family.</text>
</comment>
<dbReference type="GO" id="GO:0033344">
    <property type="term" value="P:cholesterol efflux"/>
    <property type="evidence" value="ECO:0007669"/>
    <property type="project" value="TreeGrafter"/>
</dbReference>
<evidence type="ECO:0000256" key="4">
    <source>
        <dbReference type="ARBA" id="ARBA00022475"/>
    </source>
</evidence>
<gene>
    <name evidence="15" type="ORF">MATL_G00063190</name>
</gene>
<name>A0A9D3TDI8_MEGAT</name>
<keyword evidence="5 14" id="KW-0812">Transmembrane</keyword>
<feature type="compositionally biased region" description="Polar residues" evidence="13">
    <location>
        <begin position="504"/>
        <end position="513"/>
    </location>
</feature>
<evidence type="ECO:0000256" key="14">
    <source>
        <dbReference type="SAM" id="Phobius"/>
    </source>
</evidence>
<evidence type="ECO:0000256" key="13">
    <source>
        <dbReference type="SAM" id="MobiDB-lite"/>
    </source>
</evidence>
<dbReference type="EMBL" id="JAFDVH010000004">
    <property type="protein sequence ID" value="KAG7481093.1"/>
    <property type="molecule type" value="Genomic_DNA"/>
</dbReference>
<dbReference type="GO" id="GO:0030169">
    <property type="term" value="F:low-density lipoprotein particle binding"/>
    <property type="evidence" value="ECO:0007669"/>
    <property type="project" value="TreeGrafter"/>
</dbReference>
<dbReference type="GO" id="GO:0005901">
    <property type="term" value="C:caveola"/>
    <property type="evidence" value="ECO:0007669"/>
    <property type="project" value="UniProtKB-SubCell"/>
</dbReference>
<evidence type="ECO:0000256" key="8">
    <source>
        <dbReference type="ARBA" id="ARBA00023157"/>
    </source>
</evidence>
<feature type="transmembrane region" description="Helical" evidence="14">
    <location>
        <begin position="466"/>
        <end position="487"/>
    </location>
</feature>
<dbReference type="Proteomes" id="UP001046870">
    <property type="component" value="Chromosome 4"/>
</dbReference>
<evidence type="ECO:0000256" key="9">
    <source>
        <dbReference type="ARBA" id="ARBA00023170"/>
    </source>
</evidence>
<dbReference type="InterPro" id="IPR005428">
    <property type="entry name" value="CD36/SCARB1/SNMP1"/>
</dbReference>
<dbReference type="PANTHER" id="PTHR11923:SF110">
    <property type="entry name" value="SCAVENGER RECEPTOR CLASS B MEMBER 1"/>
    <property type="match status" value="1"/>
</dbReference>
<evidence type="ECO:0000256" key="7">
    <source>
        <dbReference type="ARBA" id="ARBA00023136"/>
    </source>
</evidence>
<keyword evidence="9" id="KW-0675">Receptor</keyword>
<proteinExistence type="inferred from homology"/>
<sequence length="522" mass="58236">IIADLTSALVLTQLFIFNGSSNSLLNKSASKMIVCLSVAGLLTLTFGTILVVVGPIFINKQIVTNLEISPKNELFYTLWKDIPMPIFMSVYFFNVLNPNEVLQGEKPMVEQKGPYVYREYCKKENITFHENKTVSFQEYRQYHFMRNMSVGGESDIVTIPNMLVLGAAVMLEEMPLAVRMLVSSMFKNFNEGPFLTKTVGELMWGYDSKLVDFLNMYLPGLLPTSGKFGLLADFNNSNTGLFTVFTGQDDITKVHQVDLWNGMKEVNYWRSKQCNMINGTIGEVWPPFLTSESTLSFFSPDACRSMELVYQGQGEVKGIPVFRFVAPKTLFANGLDYAPNEGFCPCRQSGIMNVSSCRNGAPVFISHPHFFNGDPALRDSILGLDPNEDEHGLFIDIHPETGAPLRAAIRLQINLYIKMVEGITETDKISEVVMPIVWFEESAFIDGPVLTTFRTALVVLPAMMKYVQYILLGLGVGSILGAIILQLRKKKNASEKATLLLPDTDQSNSTSERASLLQDTAD</sequence>
<reference evidence="15" key="1">
    <citation type="submission" date="2021-01" db="EMBL/GenBank/DDBJ databases">
        <authorList>
            <person name="Zahm M."/>
            <person name="Roques C."/>
            <person name="Cabau C."/>
            <person name="Klopp C."/>
            <person name="Donnadieu C."/>
            <person name="Jouanno E."/>
            <person name="Lampietro C."/>
            <person name="Louis A."/>
            <person name="Herpin A."/>
            <person name="Echchiki A."/>
            <person name="Berthelot C."/>
            <person name="Parey E."/>
            <person name="Roest-Crollius H."/>
            <person name="Braasch I."/>
            <person name="Postlethwait J."/>
            <person name="Bobe J."/>
            <person name="Montfort J."/>
            <person name="Bouchez O."/>
            <person name="Begum T."/>
            <person name="Mejri S."/>
            <person name="Adams A."/>
            <person name="Chen W.-J."/>
            <person name="Guiguen Y."/>
        </authorList>
    </citation>
    <scope>NUCLEOTIDE SEQUENCE</scope>
    <source>
        <strain evidence="15">YG-15Mar2019-1</strain>
        <tissue evidence="15">Brain</tissue>
    </source>
</reference>
<keyword evidence="4" id="KW-1003">Cell membrane</keyword>
<evidence type="ECO:0000256" key="1">
    <source>
        <dbReference type="ARBA" id="ARBA00004189"/>
    </source>
</evidence>
<feature type="transmembrane region" description="Helical" evidence="14">
    <location>
        <begin position="33"/>
        <end position="58"/>
    </location>
</feature>
<dbReference type="GO" id="GO:0043654">
    <property type="term" value="P:recognition of apoptotic cell"/>
    <property type="evidence" value="ECO:0007669"/>
    <property type="project" value="TreeGrafter"/>
</dbReference>
<dbReference type="PANTHER" id="PTHR11923">
    <property type="entry name" value="SCAVENGER RECEPTOR CLASS B TYPE-1 SR-B1"/>
    <property type="match status" value="1"/>
</dbReference>
<dbReference type="GO" id="GO:0005044">
    <property type="term" value="F:scavenger receptor activity"/>
    <property type="evidence" value="ECO:0007669"/>
    <property type="project" value="TreeGrafter"/>
</dbReference>
<keyword evidence="7 14" id="KW-0472">Membrane</keyword>
<protein>
    <recommendedName>
        <fullName evidence="11">Scavenger receptor class B member 1</fullName>
    </recommendedName>
    <alternativeName>
        <fullName evidence="12">SR-BI</fullName>
    </alternativeName>
</protein>
<evidence type="ECO:0000256" key="12">
    <source>
        <dbReference type="ARBA" id="ARBA00042244"/>
    </source>
</evidence>
<dbReference type="PRINTS" id="PR01609">
    <property type="entry name" value="CD36FAMILY"/>
</dbReference>
<evidence type="ECO:0000256" key="5">
    <source>
        <dbReference type="ARBA" id="ARBA00022692"/>
    </source>
</evidence>